<feature type="transmembrane region" description="Helical" evidence="6">
    <location>
        <begin position="138"/>
        <end position="156"/>
    </location>
</feature>
<evidence type="ECO:0000313" key="8">
    <source>
        <dbReference type="EMBL" id="KAI5385816.1"/>
    </source>
</evidence>
<feature type="transmembrane region" description="Helical" evidence="6">
    <location>
        <begin position="312"/>
        <end position="331"/>
    </location>
</feature>
<evidence type="ECO:0000256" key="3">
    <source>
        <dbReference type="ARBA" id="ARBA00022692"/>
    </source>
</evidence>
<feature type="transmembrane region" description="Helical" evidence="6">
    <location>
        <begin position="287"/>
        <end position="306"/>
    </location>
</feature>
<feature type="transmembrane region" description="Helical" evidence="6">
    <location>
        <begin position="262"/>
        <end position="280"/>
    </location>
</feature>
<comment type="similarity">
    <text evidence="2 6">Belongs to the drug/metabolite transporter (DMT) superfamily. Plant drug/metabolite exporter (P-DME) (TC 2.A.7.4) family.</text>
</comment>
<sequence length="355" mass="39215">MKAIYNSLEGLKPVILMLFVQILSATVNIITKLAINDGMSMRVATAYRFIFASAVTIPLALIFDRKKRQKITWKVLFLAFICGLFGGSLVYNLYVEGMTLTSTTFMLAMFNLTPGITFIMSILFRLEKLYWSAAEGKAKVIGTLIGIIGAMLLTFYKGAEINIGSSNINLLHTHHNQNGDAKPQHADFSNKLLGVLCAIGSSCSFSLWFIIQAKMNKEYPSHHSSTALMSTMGAIQATIFALCVDRDWSQWKLGYNIRLLTATSSGIVTSGIATTVVAWCIKMRGPIFASVFYPLQLIIVAVSAYLLLDEKLYLGSILGAVLIVCGLYMVLWSKNKEMKEKAQLMSRVTPEHSEA</sequence>
<dbReference type="InterPro" id="IPR000620">
    <property type="entry name" value="EamA_dom"/>
</dbReference>
<dbReference type="Pfam" id="PF00892">
    <property type="entry name" value="EamA"/>
    <property type="match status" value="2"/>
</dbReference>
<accession>A0A9D4VND0</accession>
<protein>
    <recommendedName>
        <fullName evidence="6">WAT1-related protein</fullName>
    </recommendedName>
</protein>
<reference evidence="8 9" key="1">
    <citation type="journal article" date="2022" name="Nat. Genet.">
        <title>Improved pea reference genome and pan-genome highlight genomic features and evolutionary characteristics.</title>
        <authorList>
            <person name="Yang T."/>
            <person name="Liu R."/>
            <person name="Luo Y."/>
            <person name="Hu S."/>
            <person name="Wang D."/>
            <person name="Wang C."/>
            <person name="Pandey M.K."/>
            <person name="Ge S."/>
            <person name="Xu Q."/>
            <person name="Li N."/>
            <person name="Li G."/>
            <person name="Huang Y."/>
            <person name="Saxena R.K."/>
            <person name="Ji Y."/>
            <person name="Li M."/>
            <person name="Yan X."/>
            <person name="He Y."/>
            <person name="Liu Y."/>
            <person name="Wang X."/>
            <person name="Xiang C."/>
            <person name="Varshney R.K."/>
            <person name="Ding H."/>
            <person name="Gao S."/>
            <person name="Zong X."/>
        </authorList>
    </citation>
    <scope>NUCLEOTIDE SEQUENCE [LARGE SCALE GENOMIC DNA]</scope>
    <source>
        <strain evidence="8 9">cv. Zhongwan 6</strain>
    </source>
</reference>
<comment type="caution">
    <text evidence="8">The sequence shown here is derived from an EMBL/GenBank/DDBJ whole genome shotgun (WGS) entry which is preliminary data.</text>
</comment>
<dbReference type="Gramene" id="Psat07G0243000-T1">
    <property type="protein sequence ID" value="KAI5385816.1"/>
    <property type="gene ID" value="KIW84_072430"/>
</dbReference>
<feature type="domain" description="EamA" evidence="7">
    <location>
        <begin position="193"/>
        <end position="331"/>
    </location>
</feature>
<organism evidence="8 9">
    <name type="scientific">Pisum sativum</name>
    <name type="common">Garden pea</name>
    <name type="synonym">Lathyrus oleraceus</name>
    <dbReference type="NCBI Taxonomy" id="3888"/>
    <lineage>
        <taxon>Eukaryota</taxon>
        <taxon>Viridiplantae</taxon>
        <taxon>Streptophyta</taxon>
        <taxon>Embryophyta</taxon>
        <taxon>Tracheophyta</taxon>
        <taxon>Spermatophyta</taxon>
        <taxon>Magnoliopsida</taxon>
        <taxon>eudicotyledons</taxon>
        <taxon>Gunneridae</taxon>
        <taxon>Pentapetalae</taxon>
        <taxon>rosids</taxon>
        <taxon>fabids</taxon>
        <taxon>Fabales</taxon>
        <taxon>Fabaceae</taxon>
        <taxon>Papilionoideae</taxon>
        <taxon>50 kb inversion clade</taxon>
        <taxon>NPAAA clade</taxon>
        <taxon>Hologalegina</taxon>
        <taxon>IRL clade</taxon>
        <taxon>Fabeae</taxon>
        <taxon>Lathyrus</taxon>
    </lineage>
</organism>
<dbReference type="SUPFAM" id="SSF103481">
    <property type="entry name" value="Multidrug resistance efflux transporter EmrE"/>
    <property type="match status" value="2"/>
</dbReference>
<comment type="subcellular location">
    <subcellularLocation>
        <location evidence="1 6">Membrane</location>
        <topology evidence="1 6">Multi-pass membrane protein</topology>
    </subcellularLocation>
</comment>
<evidence type="ECO:0000256" key="6">
    <source>
        <dbReference type="RuleBase" id="RU363077"/>
    </source>
</evidence>
<dbReference type="InterPro" id="IPR030184">
    <property type="entry name" value="WAT1-related"/>
</dbReference>
<feature type="transmembrane region" description="Helical" evidence="6">
    <location>
        <begin position="46"/>
        <end position="63"/>
    </location>
</feature>
<keyword evidence="5 6" id="KW-0472">Membrane</keyword>
<dbReference type="OrthoDB" id="1728340at2759"/>
<keyword evidence="3 6" id="KW-0812">Transmembrane</keyword>
<evidence type="ECO:0000256" key="4">
    <source>
        <dbReference type="ARBA" id="ARBA00022989"/>
    </source>
</evidence>
<feature type="transmembrane region" description="Helical" evidence="6">
    <location>
        <begin position="106"/>
        <end position="126"/>
    </location>
</feature>
<feature type="transmembrane region" description="Helical" evidence="6">
    <location>
        <begin position="223"/>
        <end position="242"/>
    </location>
</feature>
<evidence type="ECO:0000256" key="5">
    <source>
        <dbReference type="ARBA" id="ARBA00023136"/>
    </source>
</evidence>
<dbReference type="EMBL" id="JAMSHJ010000007">
    <property type="protein sequence ID" value="KAI5385816.1"/>
    <property type="molecule type" value="Genomic_DNA"/>
</dbReference>
<evidence type="ECO:0000259" key="7">
    <source>
        <dbReference type="Pfam" id="PF00892"/>
    </source>
</evidence>
<proteinExistence type="inferred from homology"/>
<dbReference type="PANTHER" id="PTHR31218">
    <property type="entry name" value="WAT1-RELATED PROTEIN"/>
    <property type="match status" value="1"/>
</dbReference>
<keyword evidence="4 6" id="KW-1133">Transmembrane helix</keyword>
<feature type="transmembrane region" description="Helical" evidence="6">
    <location>
        <begin position="192"/>
        <end position="211"/>
    </location>
</feature>
<feature type="domain" description="EamA" evidence="7">
    <location>
        <begin position="13"/>
        <end position="154"/>
    </location>
</feature>
<feature type="transmembrane region" description="Helical" evidence="6">
    <location>
        <begin position="75"/>
        <end position="94"/>
    </location>
</feature>
<feature type="transmembrane region" description="Helical" evidence="6">
    <location>
        <begin position="14"/>
        <end position="34"/>
    </location>
</feature>
<evidence type="ECO:0000313" key="9">
    <source>
        <dbReference type="Proteomes" id="UP001058974"/>
    </source>
</evidence>
<evidence type="ECO:0000256" key="2">
    <source>
        <dbReference type="ARBA" id="ARBA00007635"/>
    </source>
</evidence>
<dbReference type="GO" id="GO:0016020">
    <property type="term" value="C:membrane"/>
    <property type="evidence" value="ECO:0007669"/>
    <property type="project" value="UniProtKB-SubCell"/>
</dbReference>
<dbReference type="Proteomes" id="UP001058974">
    <property type="component" value="Chromosome 7"/>
</dbReference>
<keyword evidence="9" id="KW-1185">Reference proteome</keyword>
<dbReference type="GO" id="GO:0022857">
    <property type="term" value="F:transmembrane transporter activity"/>
    <property type="evidence" value="ECO:0007669"/>
    <property type="project" value="InterPro"/>
</dbReference>
<dbReference type="InterPro" id="IPR037185">
    <property type="entry name" value="EmrE-like"/>
</dbReference>
<dbReference type="AlphaFoldDB" id="A0A9D4VND0"/>
<name>A0A9D4VND0_PEA</name>
<evidence type="ECO:0000256" key="1">
    <source>
        <dbReference type="ARBA" id="ARBA00004141"/>
    </source>
</evidence>
<gene>
    <name evidence="8" type="ORF">KIW84_072430</name>
</gene>